<dbReference type="Pfam" id="PF01638">
    <property type="entry name" value="HxlR"/>
    <property type="match status" value="2"/>
</dbReference>
<organism evidence="5 6">
    <name type="scientific">Sulfitobacter pacificus</name>
    <dbReference type="NCBI Taxonomy" id="1499314"/>
    <lineage>
        <taxon>Bacteria</taxon>
        <taxon>Pseudomonadati</taxon>
        <taxon>Pseudomonadota</taxon>
        <taxon>Alphaproteobacteria</taxon>
        <taxon>Rhodobacterales</taxon>
        <taxon>Roseobacteraceae</taxon>
        <taxon>Sulfitobacter</taxon>
    </lineage>
</organism>
<dbReference type="InterPro" id="IPR002577">
    <property type="entry name" value="HTH_HxlR"/>
</dbReference>
<feature type="domain" description="HTH hxlR-type" evidence="4">
    <location>
        <begin position="89"/>
        <end position="178"/>
    </location>
</feature>
<dbReference type="EMBL" id="BSNL01000001">
    <property type="protein sequence ID" value="GLQ25316.1"/>
    <property type="molecule type" value="Genomic_DNA"/>
</dbReference>
<dbReference type="SUPFAM" id="SSF46785">
    <property type="entry name" value="Winged helix' DNA-binding domain"/>
    <property type="match status" value="2"/>
</dbReference>
<evidence type="ECO:0000256" key="3">
    <source>
        <dbReference type="ARBA" id="ARBA00023163"/>
    </source>
</evidence>
<gene>
    <name evidence="5" type="ORF">GCM10007927_01190</name>
</gene>
<sequence>MDINLIVKITTRAWSLRILALLDQGVPGRQAALLQATKAGRTAFAQSLHHLIDLGLLERNPGHGHPLRPEYRLTPNGIEAAAMAHRVLCAVPDEQDAPLLRRAWTLPVLTVSPEPRSFTQIKTALPAITDRALSQTFKQLQGHGWLMRHVDTAAHPPRATYHAVNAGLRINKAVLLSA</sequence>
<dbReference type="PANTHER" id="PTHR33204:SF18">
    <property type="entry name" value="TRANSCRIPTIONAL REGULATORY PROTEIN"/>
    <property type="match status" value="1"/>
</dbReference>
<keyword evidence="1" id="KW-0805">Transcription regulation</keyword>
<protein>
    <recommendedName>
        <fullName evidence="4">HTH hxlR-type domain-containing protein</fullName>
    </recommendedName>
</protein>
<proteinExistence type="predicted"/>
<keyword evidence="2" id="KW-0238">DNA-binding</keyword>
<evidence type="ECO:0000259" key="4">
    <source>
        <dbReference type="PROSITE" id="PS51118"/>
    </source>
</evidence>
<evidence type="ECO:0000313" key="6">
    <source>
        <dbReference type="Proteomes" id="UP001161388"/>
    </source>
</evidence>
<dbReference type="RefSeq" id="WP_284369530.1">
    <property type="nucleotide sequence ID" value="NZ_BSNL01000001.1"/>
</dbReference>
<comment type="caution">
    <text evidence="5">The sequence shown here is derived from an EMBL/GenBank/DDBJ whole genome shotgun (WGS) entry which is preliminary data.</text>
</comment>
<dbReference type="Gene3D" id="1.10.10.10">
    <property type="entry name" value="Winged helix-like DNA-binding domain superfamily/Winged helix DNA-binding domain"/>
    <property type="match status" value="2"/>
</dbReference>
<dbReference type="PROSITE" id="PS51118">
    <property type="entry name" value="HTH_HXLR"/>
    <property type="match status" value="1"/>
</dbReference>
<dbReference type="InterPro" id="IPR036388">
    <property type="entry name" value="WH-like_DNA-bd_sf"/>
</dbReference>
<evidence type="ECO:0000256" key="1">
    <source>
        <dbReference type="ARBA" id="ARBA00023015"/>
    </source>
</evidence>
<reference evidence="5" key="2">
    <citation type="submission" date="2023-01" db="EMBL/GenBank/DDBJ databases">
        <title>Draft genome sequence of Sulfitobacter pacificus strain NBRC 109915.</title>
        <authorList>
            <person name="Sun Q."/>
            <person name="Mori K."/>
        </authorList>
    </citation>
    <scope>NUCLEOTIDE SEQUENCE</scope>
    <source>
        <strain evidence="5">NBRC 109915</strain>
    </source>
</reference>
<evidence type="ECO:0000313" key="5">
    <source>
        <dbReference type="EMBL" id="GLQ25316.1"/>
    </source>
</evidence>
<reference evidence="5" key="1">
    <citation type="journal article" date="2014" name="Int. J. Syst. Evol. Microbiol.">
        <title>Complete genome of a new Firmicutes species belonging to the dominant human colonic microbiota ('Ruminococcus bicirculans') reveals two chromosomes and a selective capacity to utilize plant glucans.</title>
        <authorList>
            <consortium name="NISC Comparative Sequencing Program"/>
            <person name="Wegmann U."/>
            <person name="Louis P."/>
            <person name="Goesmann A."/>
            <person name="Henrissat B."/>
            <person name="Duncan S.H."/>
            <person name="Flint H.J."/>
        </authorList>
    </citation>
    <scope>NUCLEOTIDE SEQUENCE</scope>
    <source>
        <strain evidence="5">NBRC 109915</strain>
    </source>
</reference>
<accession>A0ABQ5VCQ9</accession>
<keyword evidence="3" id="KW-0804">Transcription</keyword>
<keyword evidence="6" id="KW-1185">Reference proteome</keyword>
<dbReference type="PANTHER" id="PTHR33204">
    <property type="entry name" value="TRANSCRIPTIONAL REGULATOR, MARR FAMILY"/>
    <property type="match status" value="1"/>
</dbReference>
<dbReference type="Proteomes" id="UP001161388">
    <property type="component" value="Unassembled WGS sequence"/>
</dbReference>
<evidence type="ECO:0000256" key="2">
    <source>
        <dbReference type="ARBA" id="ARBA00023125"/>
    </source>
</evidence>
<dbReference type="InterPro" id="IPR036390">
    <property type="entry name" value="WH_DNA-bd_sf"/>
</dbReference>
<name>A0ABQ5VCQ9_9RHOB</name>